<sequence>MATQTITTDRYKLFPSPRNQHRVVFEHEVFVPHPYAIIDLPSFDLSGRYSLFAACRLSDMKMGQLVTFELTQDMERFESRFVPD</sequence>
<dbReference type="EMBL" id="FONX01000004">
    <property type="protein sequence ID" value="SFE69900.1"/>
    <property type="molecule type" value="Genomic_DNA"/>
</dbReference>
<proteinExistence type="predicted"/>
<protein>
    <submittedName>
        <fullName evidence="1">Uncharacterized protein</fullName>
    </submittedName>
</protein>
<accession>A0A1I2CQ68</accession>
<dbReference type="Proteomes" id="UP000199119">
    <property type="component" value="Unassembled WGS sequence"/>
</dbReference>
<evidence type="ECO:0000313" key="1">
    <source>
        <dbReference type="EMBL" id="SFE69900.1"/>
    </source>
</evidence>
<dbReference type="STRING" id="1177982.SAMN04489711_104200"/>
<reference evidence="2" key="1">
    <citation type="submission" date="2016-10" db="EMBL/GenBank/DDBJ databases">
        <authorList>
            <person name="Varghese N."/>
            <person name="Submissions S."/>
        </authorList>
    </citation>
    <scope>NUCLEOTIDE SEQUENCE [LARGE SCALE GENOMIC DNA]</scope>
    <source>
        <strain evidence="2">DSM 27981</strain>
    </source>
</reference>
<name>A0A1I2CQ68_9BURK</name>
<keyword evidence="2" id="KW-1185">Reference proteome</keyword>
<dbReference type="AlphaFoldDB" id="A0A1I2CQ68"/>
<dbReference type="OrthoDB" id="8795257at2"/>
<evidence type="ECO:0000313" key="2">
    <source>
        <dbReference type="Proteomes" id="UP000199119"/>
    </source>
</evidence>
<organism evidence="1 2">
    <name type="scientific">Paracidovorax wautersii</name>
    <dbReference type="NCBI Taxonomy" id="1177982"/>
    <lineage>
        <taxon>Bacteria</taxon>
        <taxon>Pseudomonadati</taxon>
        <taxon>Pseudomonadota</taxon>
        <taxon>Betaproteobacteria</taxon>
        <taxon>Burkholderiales</taxon>
        <taxon>Comamonadaceae</taxon>
        <taxon>Paracidovorax</taxon>
    </lineage>
</organism>
<gene>
    <name evidence="1" type="ORF">SAMN04489711_104200</name>
</gene>
<dbReference type="RefSeq" id="WP_092939132.1">
    <property type="nucleotide sequence ID" value="NZ_FONX01000004.1"/>
</dbReference>